<sequence>MPPPTTTAAKAERLLNLVIALVNTTQFRSAAWIRRNVAGYFDTPSDEAFNRMFERDKNELREIGLPLQSDGNDGYRIPPTEFSLPPLAFTPAETAAVGLAARLWSTTTLQSAGEQAVRKLREATLDGSQDPAAGDRDWQFVDSVLQPQVRTADPAFAPLQAATVSRRQVGFDYRKQPDDPPVKRRLQPWGLVSFRGKWYVIGNDLDRGGQRTFRLSRIVGAVSATGRQGAYEVPADMDLLEQVRRVAEPNDERQGRLLIRPGRAVGLRREATLVAAAPVGVPDASDELLVPIVGLWDTARRIAGAGDDVLVLEPADLRDAVIRILTAASRLDPELAEVNGHG</sequence>
<dbReference type="PANTHER" id="PTHR34580:SF3">
    <property type="entry name" value="PROTEIN PAFB"/>
    <property type="match status" value="1"/>
</dbReference>
<reference evidence="3" key="1">
    <citation type="submission" date="2024-05" db="EMBL/GenBank/DDBJ databases">
        <authorList>
            <person name="Cai S.Y."/>
            <person name="Jin L.M."/>
            <person name="Li H.R."/>
        </authorList>
    </citation>
    <scope>NUCLEOTIDE SEQUENCE</scope>
    <source>
        <strain evidence="3">A5-74</strain>
    </source>
</reference>
<protein>
    <submittedName>
        <fullName evidence="3">WYL domain-containing protein</fullName>
    </submittedName>
</protein>
<gene>
    <name evidence="3" type="ORF">ABLG96_10125</name>
</gene>
<dbReference type="InterPro" id="IPR057727">
    <property type="entry name" value="WCX_dom"/>
</dbReference>
<dbReference type="EMBL" id="CP159218">
    <property type="protein sequence ID" value="XCG65595.1"/>
    <property type="molecule type" value="Genomic_DNA"/>
</dbReference>
<accession>A0AAU8DVG8</accession>
<feature type="domain" description="WCX" evidence="2">
    <location>
        <begin position="256"/>
        <end position="328"/>
    </location>
</feature>
<dbReference type="PROSITE" id="PS52050">
    <property type="entry name" value="WYL"/>
    <property type="match status" value="1"/>
</dbReference>
<dbReference type="RefSeq" id="WP_353651200.1">
    <property type="nucleotide sequence ID" value="NZ_CP159218.1"/>
</dbReference>
<organism evidence="3">
    <name type="scientific">Nakamurella sp. A5-74</name>
    <dbReference type="NCBI Taxonomy" id="3158264"/>
    <lineage>
        <taxon>Bacteria</taxon>
        <taxon>Bacillati</taxon>
        <taxon>Actinomycetota</taxon>
        <taxon>Actinomycetes</taxon>
        <taxon>Nakamurellales</taxon>
        <taxon>Nakamurellaceae</taxon>
        <taxon>Nakamurella</taxon>
    </lineage>
</organism>
<name>A0AAU8DVG8_9ACTN</name>
<proteinExistence type="predicted"/>
<dbReference type="InterPro" id="IPR026881">
    <property type="entry name" value="WYL_dom"/>
</dbReference>
<dbReference type="PANTHER" id="PTHR34580">
    <property type="match status" value="1"/>
</dbReference>
<dbReference type="Pfam" id="PF13280">
    <property type="entry name" value="WYL"/>
    <property type="match status" value="1"/>
</dbReference>
<evidence type="ECO:0000259" key="1">
    <source>
        <dbReference type="Pfam" id="PF13280"/>
    </source>
</evidence>
<dbReference type="InterPro" id="IPR051534">
    <property type="entry name" value="CBASS_pafABC_assoc_protein"/>
</dbReference>
<evidence type="ECO:0000313" key="3">
    <source>
        <dbReference type="EMBL" id="XCG65595.1"/>
    </source>
</evidence>
<feature type="domain" description="WYL" evidence="1">
    <location>
        <begin position="155"/>
        <end position="219"/>
    </location>
</feature>
<evidence type="ECO:0000259" key="2">
    <source>
        <dbReference type="Pfam" id="PF25583"/>
    </source>
</evidence>
<dbReference type="AlphaFoldDB" id="A0AAU8DVG8"/>
<dbReference type="Pfam" id="PF25583">
    <property type="entry name" value="WCX"/>
    <property type="match status" value="1"/>
</dbReference>